<dbReference type="EMBL" id="CAGS01000565">
    <property type="protein sequence ID" value="CCF85894.1"/>
    <property type="molecule type" value="Genomic_DNA"/>
</dbReference>
<sequence length="354" mass="39562">MPGNSLSITLIITVKNEESSVIALLESIRAQTRLPDVIIVVDGGSTDRTLDFLDSGRGGLPLTVISLPGATISEGRNAALAEATTEIVAVTDAGVRLDPTWLEELISPFAGDDRDTIDVVSGFFGADPHSFFELVLGATTLPDAVEIDPERFLPSSRSLAIRRSWYQAGIQYPEWLDYCEDLIFDLRLRRAGARFCFRPSAFVWFRPRRTLGEYFHQYYRYARGDGKAGLFARRHVVRYLTYLVLLPAIVLLRDRRLTLLAAVGAAAYMRRPWERLWRRRATLGLSQLLSAMMLAPVLRLTGDLAKMLGYPVGLAWRHRRYGLRKGWPSIPEQRSSAGPASVATERVAEEVGRP</sequence>
<dbReference type="RefSeq" id="WP_008481197.1">
    <property type="nucleotide sequence ID" value="NZ_CAGS01000565.1"/>
</dbReference>
<name>I4EMI1_9BACT</name>
<dbReference type="PANTHER" id="PTHR43685">
    <property type="entry name" value="GLYCOSYLTRANSFERASE"/>
    <property type="match status" value="1"/>
</dbReference>
<dbReference type="GO" id="GO:0016740">
    <property type="term" value="F:transferase activity"/>
    <property type="evidence" value="ECO:0007669"/>
    <property type="project" value="UniProtKB-KW"/>
</dbReference>
<keyword evidence="3" id="KW-0808">Transferase</keyword>
<dbReference type="InterPro" id="IPR029044">
    <property type="entry name" value="Nucleotide-diphossugar_trans"/>
</dbReference>
<organism evidence="3 4">
    <name type="scientific">Nitrolancea hollandica Lb</name>
    <dbReference type="NCBI Taxonomy" id="1129897"/>
    <lineage>
        <taxon>Bacteria</taxon>
        <taxon>Pseudomonadati</taxon>
        <taxon>Thermomicrobiota</taxon>
        <taxon>Thermomicrobia</taxon>
        <taxon>Sphaerobacterales</taxon>
        <taxon>Sphaerobacterineae</taxon>
        <taxon>Sphaerobacteraceae</taxon>
        <taxon>Nitrolancea</taxon>
    </lineage>
</organism>
<proteinExistence type="predicted"/>
<evidence type="ECO:0000259" key="2">
    <source>
        <dbReference type="Pfam" id="PF00535"/>
    </source>
</evidence>
<gene>
    <name evidence="3" type="ORF">NITHO_6070003</name>
</gene>
<dbReference type="Gene3D" id="3.90.550.10">
    <property type="entry name" value="Spore Coat Polysaccharide Biosynthesis Protein SpsA, Chain A"/>
    <property type="match status" value="1"/>
</dbReference>
<dbReference type="PANTHER" id="PTHR43685:SF3">
    <property type="entry name" value="SLR2126 PROTEIN"/>
    <property type="match status" value="1"/>
</dbReference>
<evidence type="ECO:0000256" key="1">
    <source>
        <dbReference type="SAM" id="MobiDB-lite"/>
    </source>
</evidence>
<dbReference type="Proteomes" id="UP000004221">
    <property type="component" value="Unassembled WGS sequence"/>
</dbReference>
<dbReference type="InterPro" id="IPR050834">
    <property type="entry name" value="Glycosyltransf_2"/>
</dbReference>
<dbReference type="SUPFAM" id="SSF53448">
    <property type="entry name" value="Nucleotide-diphospho-sugar transferases"/>
    <property type="match status" value="1"/>
</dbReference>
<evidence type="ECO:0000313" key="3">
    <source>
        <dbReference type="EMBL" id="CCF85894.1"/>
    </source>
</evidence>
<accession>I4EMI1</accession>
<feature type="region of interest" description="Disordered" evidence="1">
    <location>
        <begin position="331"/>
        <end position="354"/>
    </location>
</feature>
<dbReference type="AlphaFoldDB" id="I4EMI1"/>
<feature type="domain" description="Glycosyltransferase 2-like" evidence="2">
    <location>
        <begin position="10"/>
        <end position="121"/>
    </location>
</feature>
<keyword evidence="4" id="KW-1185">Reference proteome</keyword>
<comment type="caution">
    <text evidence="3">The sequence shown here is derived from an EMBL/GenBank/DDBJ whole genome shotgun (WGS) entry which is preliminary data.</text>
</comment>
<reference evidence="3 4" key="1">
    <citation type="journal article" date="2012" name="ISME J.">
        <title>Nitrification expanded: discovery, physiology and genomics of a nitrite-oxidizing bacterium from the phylum Chloroflexi.</title>
        <authorList>
            <person name="Sorokin D.Y."/>
            <person name="Lucker S."/>
            <person name="Vejmelkova D."/>
            <person name="Kostrikina N.A."/>
            <person name="Kleerebezem R."/>
            <person name="Rijpstra W.I."/>
            <person name="Damste J.S."/>
            <person name="Le Paslier D."/>
            <person name="Muyzer G."/>
            <person name="Wagner M."/>
            <person name="van Loosdrecht M.C."/>
            <person name="Daims H."/>
        </authorList>
    </citation>
    <scope>NUCLEOTIDE SEQUENCE [LARGE SCALE GENOMIC DNA]</scope>
    <source>
        <strain evidence="4">none</strain>
    </source>
</reference>
<dbReference type="Pfam" id="PF00535">
    <property type="entry name" value="Glycos_transf_2"/>
    <property type="match status" value="1"/>
</dbReference>
<protein>
    <submittedName>
        <fullName evidence="3">Glycosyl transferase family 2</fullName>
    </submittedName>
</protein>
<dbReference type="InterPro" id="IPR001173">
    <property type="entry name" value="Glyco_trans_2-like"/>
</dbReference>
<evidence type="ECO:0000313" key="4">
    <source>
        <dbReference type="Proteomes" id="UP000004221"/>
    </source>
</evidence>